<evidence type="ECO:0000256" key="1">
    <source>
        <dbReference type="SAM" id="MobiDB-lite"/>
    </source>
</evidence>
<evidence type="ECO:0000313" key="3">
    <source>
        <dbReference type="Proteomes" id="UP000467840"/>
    </source>
</evidence>
<dbReference type="AlphaFoldDB" id="A0A6A6KWF6"/>
<protein>
    <recommendedName>
        <fullName evidence="4">DDE Tnp4 domain-containing protein</fullName>
    </recommendedName>
</protein>
<comment type="caution">
    <text evidence="2">The sequence shown here is derived from an EMBL/GenBank/DDBJ whole genome shotgun (WGS) entry which is preliminary data.</text>
</comment>
<feature type="compositionally biased region" description="Polar residues" evidence="1">
    <location>
        <begin position="101"/>
        <end position="114"/>
    </location>
</feature>
<evidence type="ECO:0000313" key="2">
    <source>
        <dbReference type="EMBL" id="KAF2292977.1"/>
    </source>
</evidence>
<gene>
    <name evidence="2" type="ORF">GH714_034524</name>
</gene>
<feature type="region of interest" description="Disordered" evidence="1">
    <location>
        <begin position="101"/>
        <end position="152"/>
    </location>
</feature>
<name>A0A6A6KWF6_HEVBR</name>
<dbReference type="InterPro" id="IPR045249">
    <property type="entry name" value="HARBI1-like"/>
</dbReference>
<organism evidence="2 3">
    <name type="scientific">Hevea brasiliensis</name>
    <name type="common">Para rubber tree</name>
    <name type="synonym">Siphonia brasiliensis</name>
    <dbReference type="NCBI Taxonomy" id="3981"/>
    <lineage>
        <taxon>Eukaryota</taxon>
        <taxon>Viridiplantae</taxon>
        <taxon>Streptophyta</taxon>
        <taxon>Embryophyta</taxon>
        <taxon>Tracheophyta</taxon>
        <taxon>Spermatophyta</taxon>
        <taxon>Magnoliopsida</taxon>
        <taxon>eudicotyledons</taxon>
        <taxon>Gunneridae</taxon>
        <taxon>Pentapetalae</taxon>
        <taxon>rosids</taxon>
        <taxon>fabids</taxon>
        <taxon>Malpighiales</taxon>
        <taxon>Euphorbiaceae</taxon>
        <taxon>Crotonoideae</taxon>
        <taxon>Micrandreae</taxon>
        <taxon>Hevea</taxon>
    </lineage>
</organism>
<keyword evidence="3" id="KW-1185">Reference proteome</keyword>
<dbReference type="PANTHER" id="PTHR22930:SF221">
    <property type="entry name" value="NUCLEASE HARBI1"/>
    <property type="match status" value="1"/>
</dbReference>
<feature type="compositionally biased region" description="Polar residues" evidence="1">
    <location>
        <begin position="142"/>
        <end position="151"/>
    </location>
</feature>
<sequence>MISGRKKIKAKLLFEKFLNQGIPTRLRKKYDILFMDTVATREHAWAPSIGVLLDDDDDNGVSDNVEKAHSKDVIRLEGTSDSEEESNFLKDLDQIVNNEIQGTQRMGSDSTATKRIQVKQGKRVDMSSKQGKKDNKTRKMKTQSSGSTKLSQKIDRLVAMVESRGTITSKRNDLPRCTIPEVYEQLNALPKIEKGNELWHTRERFQHSGEAISRVFRQVFNAVCLMPMDIIKPIDLEFSDTPPEILNDIKYMPHFKDCIGAIDGTHVRASIAPEDQIPYIGRKEIPTQTL</sequence>
<reference evidence="2 3" key="1">
    <citation type="journal article" date="2020" name="Mol. Plant">
        <title>The Chromosome-Based Rubber Tree Genome Provides New Insights into Spurge Genome Evolution and Rubber Biosynthesis.</title>
        <authorList>
            <person name="Liu J."/>
            <person name="Shi C."/>
            <person name="Shi C.C."/>
            <person name="Li W."/>
            <person name="Zhang Q.J."/>
            <person name="Zhang Y."/>
            <person name="Li K."/>
            <person name="Lu H.F."/>
            <person name="Shi C."/>
            <person name="Zhu S.T."/>
            <person name="Xiao Z.Y."/>
            <person name="Nan H."/>
            <person name="Yue Y."/>
            <person name="Zhu X.G."/>
            <person name="Wu Y."/>
            <person name="Hong X.N."/>
            <person name="Fan G.Y."/>
            <person name="Tong Y."/>
            <person name="Zhang D."/>
            <person name="Mao C.L."/>
            <person name="Liu Y.L."/>
            <person name="Hao S.J."/>
            <person name="Liu W.Q."/>
            <person name="Lv M.Q."/>
            <person name="Zhang H.B."/>
            <person name="Liu Y."/>
            <person name="Hu-Tang G.R."/>
            <person name="Wang J.P."/>
            <person name="Wang J.H."/>
            <person name="Sun Y.H."/>
            <person name="Ni S.B."/>
            <person name="Chen W.B."/>
            <person name="Zhang X.C."/>
            <person name="Jiao Y.N."/>
            <person name="Eichler E.E."/>
            <person name="Li G.H."/>
            <person name="Liu X."/>
            <person name="Gao L.Z."/>
        </authorList>
    </citation>
    <scope>NUCLEOTIDE SEQUENCE [LARGE SCALE GENOMIC DNA]</scope>
    <source>
        <strain evidence="3">cv. GT1</strain>
        <tissue evidence="2">Leaf</tissue>
    </source>
</reference>
<dbReference type="PANTHER" id="PTHR22930">
    <property type="match status" value="1"/>
</dbReference>
<evidence type="ECO:0008006" key="4">
    <source>
        <dbReference type="Google" id="ProtNLM"/>
    </source>
</evidence>
<dbReference type="EMBL" id="JAAGAX010000014">
    <property type="protein sequence ID" value="KAF2292977.1"/>
    <property type="molecule type" value="Genomic_DNA"/>
</dbReference>
<feature type="compositionally biased region" description="Basic and acidic residues" evidence="1">
    <location>
        <begin position="122"/>
        <end position="134"/>
    </location>
</feature>
<proteinExistence type="predicted"/>
<dbReference type="Proteomes" id="UP000467840">
    <property type="component" value="Chromosome 13"/>
</dbReference>
<accession>A0A6A6KWF6</accession>